<protein>
    <recommendedName>
        <fullName evidence="2">Kinetochore protein Sos7 coiled-coil domain-containing protein</fullName>
    </recommendedName>
</protein>
<accession>G3AHE7</accession>
<dbReference type="EMBL" id="GL996500">
    <property type="protein sequence ID" value="EGW34111.1"/>
    <property type="molecule type" value="Genomic_DNA"/>
</dbReference>
<evidence type="ECO:0000313" key="4">
    <source>
        <dbReference type="Proteomes" id="UP000000709"/>
    </source>
</evidence>
<dbReference type="Proteomes" id="UP000000709">
    <property type="component" value="Unassembled WGS sequence"/>
</dbReference>
<proteinExistence type="predicted"/>
<feature type="non-terminal residue" evidence="3">
    <location>
        <position position="181"/>
    </location>
</feature>
<dbReference type="STRING" id="619300.G3AHE7"/>
<dbReference type="OMA" id="HICENNQ"/>
<dbReference type="RefSeq" id="XP_007373695.1">
    <property type="nucleotide sequence ID" value="XM_007373633.1"/>
</dbReference>
<dbReference type="eggNOG" id="ENOG502SYMX">
    <property type="taxonomic scope" value="Eukaryota"/>
</dbReference>
<evidence type="ECO:0000256" key="1">
    <source>
        <dbReference type="SAM" id="Coils"/>
    </source>
</evidence>
<dbReference type="Pfam" id="PF20882">
    <property type="entry name" value="Sos7"/>
    <property type="match status" value="1"/>
</dbReference>
<dbReference type="OrthoDB" id="18959at2759"/>
<dbReference type="HOGENOM" id="CLU_1492596_0_0_1"/>
<gene>
    <name evidence="3" type="ORF">SPAPADRAFT_59533</name>
</gene>
<dbReference type="AlphaFoldDB" id="G3AHE7"/>
<evidence type="ECO:0000313" key="3">
    <source>
        <dbReference type="EMBL" id="EGW34111.1"/>
    </source>
</evidence>
<dbReference type="GeneID" id="18872961"/>
<dbReference type="KEGG" id="spaa:SPAPADRAFT_59533"/>
<keyword evidence="1" id="KW-0175">Coiled coil</keyword>
<dbReference type="GO" id="GO:0000776">
    <property type="term" value="C:kinetochore"/>
    <property type="evidence" value="ECO:0007669"/>
    <property type="project" value="InterPro"/>
</dbReference>
<dbReference type="GO" id="GO:0034501">
    <property type="term" value="P:protein localization to kinetochore"/>
    <property type="evidence" value="ECO:0007669"/>
    <property type="project" value="InterPro"/>
</dbReference>
<dbReference type="PANTHER" id="PTHR37329">
    <property type="entry name" value="KINETOCHORE PROTEIN SOS7"/>
    <property type="match status" value="1"/>
</dbReference>
<evidence type="ECO:0000259" key="2">
    <source>
        <dbReference type="Pfam" id="PF20882"/>
    </source>
</evidence>
<sequence length="181" mass="21570">METSLSKSYRSQLEYTPEYWILSAEKDFKSANIKLTNPRYIDDEIANEKNILSKLKFLYLEQETRYEFLKHICENNQDITDLQVEEIRESTQESKLRLKHLKQQLNQQIGDLETITKEVSDLYEKYLELTTTTLFDEAEELEEEIAKLKESEDNWETLDFMLQGSNNTKALEEQQKKLQQL</sequence>
<dbReference type="PANTHER" id="PTHR37329:SF1">
    <property type="entry name" value="KINETOCHORE PROTEIN SOS7"/>
    <property type="match status" value="1"/>
</dbReference>
<dbReference type="InterPro" id="IPR037475">
    <property type="entry name" value="Sos7"/>
</dbReference>
<reference evidence="3 4" key="1">
    <citation type="journal article" date="2011" name="Proc. Natl. Acad. Sci. U.S.A.">
        <title>Comparative genomics of xylose-fermenting fungi for enhanced biofuel production.</title>
        <authorList>
            <person name="Wohlbach D.J."/>
            <person name="Kuo A."/>
            <person name="Sato T.K."/>
            <person name="Potts K.M."/>
            <person name="Salamov A.A."/>
            <person name="LaButti K.M."/>
            <person name="Sun H."/>
            <person name="Clum A."/>
            <person name="Pangilinan J.L."/>
            <person name="Lindquist E.A."/>
            <person name="Lucas S."/>
            <person name="Lapidus A."/>
            <person name="Jin M."/>
            <person name="Gunawan C."/>
            <person name="Balan V."/>
            <person name="Dale B.E."/>
            <person name="Jeffries T.W."/>
            <person name="Zinkel R."/>
            <person name="Barry K.W."/>
            <person name="Grigoriev I.V."/>
            <person name="Gasch A.P."/>
        </authorList>
    </citation>
    <scope>NUCLEOTIDE SEQUENCE [LARGE SCALE GENOMIC DNA]</scope>
    <source>
        <strain evidence="4">NRRL Y-27907 / 11-Y1</strain>
    </source>
</reference>
<feature type="domain" description="Kinetochore protein Sos7 coiled-coil" evidence="2">
    <location>
        <begin position="51"/>
        <end position="123"/>
    </location>
</feature>
<feature type="coiled-coil region" evidence="1">
    <location>
        <begin position="84"/>
        <end position="158"/>
    </location>
</feature>
<organism evidence="4">
    <name type="scientific">Spathaspora passalidarum (strain NRRL Y-27907 / 11-Y1)</name>
    <dbReference type="NCBI Taxonomy" id="619300"/>
    <lineage>
        <taxon>Eukaryota</taxon>
        <taxon>Fungi</taxon>
        <taxon>Dikarya</taxon>
        <taxon>Ascomycota</taxon>
        <taxon>Saccharomycotina</taxon>
        <taxon>Pichiomycetes</taxon>
        <taxon>Debaryomycetaceae</taxon>
        <taxon>Spathaspora</taxon>
    </lineage>
</organism>
<dbReference type="InterPro" id="IPR048781">
    <property type="entry name" value="Sos7_CC"/>
</dbReference>
<dbReference type="GO" id="GO:0051315">
    <property type="term" value="P:attachment of mitotic spindle microtubules to kinetochore"/>
    <property type="evidence" value="ECO:0007669"/>
    <property type="project" value="TreeGrafter"/>
</dbReference>
<keyword evidence="4" id="KW-1185">Reference proteome</keyword>
<dbReference type="InParanoid" id="G3AHE7"/>
<name>G3AHE7_SPAPN</name>